<dbReference type="Proteomes" id="UP000324222">
    <property type="component" value="Unassembled WGS sequence"/>
</dbReference>
<evidence type="ECO:0000313" key="2">
    <source>
        <dbReference type="EMBL" id="MPC63553.1"/>
    </source>
</evidence>
<organism evidence="2 3">
    <name type="scientific">Portunus trituberculatus</name>
    <name type="common">Swimming crab</name>
    <name type="synonym">Neptunus trituberculatus</name>
    <dbReference type="NCBI Taxonomy" id="210409"/>
    <lineage>
        <taxon>Eukaryota</taxon>
        <taxon>Metazoa</taxon>
        <taxon>Ecdysozoa</taxon>
        <taxon>Arthropoda</taxon>
        <taxon>Crustacea</taxon>
        <taxon>Multicrustacea</taxon>
        <taxon>Malacostraca</taxon>
        <taxon>Eumalacostraca</taxon>
        <taxon>Eucarida</taxon>
        <taxon>Decapoda</taxon>
        <taxon>Pleocyemata</taxon>
        <taxon>Brachyura</taxon>
        <taxon>Eubrachyura</taxon>
        <taxon>Portunoidea</taxon>
        <taxon>Portunidae</taxon>
        <taxon>Portuninae</taxon>
        <taxon>Portunus</taxon>
    </lineage>
</organism>
<feature type="signal peptide" evidence="1">
    <location>
        <begin position="1"/>
        <end position="28"/>
    </location>
</feature>
<name>A0A5B7H0L2_PORTR</name>
<gene>
    <name evidence="2" type="ORF">E2C01_057652</name>
</gene>
<proteinExistence type="predicted"/>
<reference evidence="2 3" key="1">
    <citation type="submission" date="2019-05" db="EMBL/GenBank/DDBJ databases">
        <title>Another draft genome of Portunus trituberculatus and its Hox gene families provides insights of decapod evolution.</title>
        <authorList>
            <person name="Jeong J.-H."/>
            <person name="Song I."/>
            <person name="Kim S."/>
            <person name="Choi T."/>
            <person name="Kim D."/>
            <person name="Ryu S."/>
            <person name="Kim W."/>
        </authorList>
    </citation>
    <scope>NUCLEOTIDE SEQUENCE [LARGE SCALE GENOMIC DNA]</scope>
    <source>
        <tissue evidence="2">Muscle</tissue>
    </source>
</reference>
<keyword evidence="1" id="KW-0732">Signal</keyword>
<comment type="caution">
    <text evidence="2">The sequence shown here is derived from an EMBL/GenBank/DDBJ whole genome shotgun (WGS) entry which is preliminary data.</text>
</comment>
<evidence type="ECO:0000256" key="1">
    <source>
        <dbReference type="SAM" id="SignalP"/>
    </source>
</evidence>
<accession>A0A5B7H0L2</accession>
<feature type="chain" id="PRO_5023076180" evidence="1">
    <location>
        <begin position="29"/>
        <end position="218"/>
    </location>
</feature>
<evidence type="ECO:0000313" key="3">
    <source>
        <dbReference type="Proteomes" id="UP000324222"/>
    </source>
</evidence>
<dbReference type="AlphaFoldDB" id="A0A5B7H0L2"/>
<dbReference type="EMBL" id="VSRR010020961">
    <property type="protein sequence ID" value="MPC63553.1"/>
    <property type="molecule type" value="Genomic_DNA"/>
</dbReference>
<sequence>MNVVYFTFFAVETCLHLILAAFRIRGHAERHVFPNSPKQRRGGRVVACGRRCRDGPGRKCCRSLAKILGPACGYNLAELPGVEAEGGPGASSGVLRIAWWRRREEGAPRWAASSRREEAGGALARQQQQQGVRNSVTVSNEPPLVSHLKNLPTDRIFKSQAGGRGCCTPPSKLQLNHTLSRLGNRVLAYKIANFKTPSKSNPGHGAGNTAVQYHLTQS</sequence>
<keyword evidence="3" id="KW-1185">Reference proteome</keyword>
<protein>
    <submittedName>
        <fullName evidence="2">Uncharacterized protein</fullName>
    </submittedName>
</protein>